<dbReference type="InterPro" id="IPR013149">
    <property type="entry name" value="ADH-like_C"/>
</dbReference>
<gene>
    <name evidence="2" type="ORF">B0T19DRAFT_113375</name>
</gene>
<dbReference type="Pfam" id="PF00107">
    <property type="entry name" value="ADH_zinc_N"/>
    <property type="match status" value="1"/>
</dbReference>
<dbReference type="SMART" id="SM00829">
    <property type="entry name" value="PKS_ER"/>
    <property type="match status" value="1"/>
</dbReference>
<dbReference type="PANTHER" id="PTHR43677">
    <property type="entry name" value="SHORT-CHAIN DEHYDROGENASE/REDUCTASE"/>
    <property type="match status" value="1"/>
</dbReference>
<name>A0AAE0IX58_9PEZI</name>
<dbReference type="PANTHER" id="PTHR43677:SF4">
    <property type="entry name" value="QUINONE OXIDOREDUCTASE-LIKE PROTEIN 2"/>
    <property type="match status" value="1"/>
</dbReference>
<dbReference type="Proteomes" id="UP001286456">
    <property type="component" value="Unassembled WGS sequence"/>
</dbReference>
<dbReference type="InterPro" id="IPR011032">
    <property type="entry name" value="GroES-like_sf"/>
</dbReference>
<dbReference type="CDD" id="cd08273">
    <property type="entry name" value="MDR8"/>
    <property type="match status" value="1"/>
</dbReference>
<dbReference type="EMBL" id="JAUEPO010000002">
    <property type="protein sequence ID" value="KAK3332918.1"/>
    <property type="molecule type" value="Genomic_DNA"/>
</dbReference>
<dbReference type="Gene3D" id="3.90.180.10">
    <property type="entry name" value="Medium-chain alcohol dehydrogenases, catalytic domain"/>
    <property type="match status" value="1"/>
</dbReference>
<organism evidence="2 3">
    <name type="scientific">Cercophora scortea</name>
    <dbReference type="NCBI Taxonomy" id="314031"/>
    <lineage>
        <taxon>Eukaryota</taxon>
        <taxon>Fungi</taxon>
        <taxon>Dikarya</taxon>
        <taxon>Ascomycota</taxon>
        <taxon>Pezizomycotina</taxon>
        <taxon>Sordariomycetes</taxon>
        <taxon>Sordariomycetidae</taxon>
        <taxon>Sordariales</taxon>
        <taxon>Lasiosphaeriaceae</taxon>
        <taxon>Cercophora</taxon>
    </lineage>
</organism>
<dbReference type="Pfam" id="PF08240">
    <property type="entry name" value="ADH_N"/>
    <property type="match status" value="1"/>
</dbReference>
<dbReference type="InterPro" id="IPR013154">
    <property type="entry name" value="ADH-like_N"/>
</dbReference>
<dbReference type="InterPro" id="IPR051397">
    <property type="entry name" value="Zn-ADH-like_protein"/>
</dbReference>
<dbReference type="GO" id="GO:0016491">
    <property type="term" value="F:oxidoreductase activity"/>
    <property type="evidence" value="ECO:0007669"/>
    <property type="project" value="InterPro"/>
</dbReference>
<evidence type="ECO:0000313" key="3">
    <source>
        <dbReference type="Proteomes" id="UP001286456"/>
    </source>
</evidence>
<reference evidence="2" key="1">
    <citation type="journal article" date="2023" name="Mol. Phylogenet. Evol.">
        <title>Genome-scale phylogeny and comparative genomics of the fungal order Sordariales.</title>
        <authorList>
            <person name="Hensen N."/>
            <person name="Bonometti L."/>
            <person name="Westerberg I."/>
            <person name="Brannstrom I.O."/>
            <person name="Guillou S."/>
            <person name="Cros-Aarteil S."/>
            <person name="Calhoun S."/>
            <person name="Haridas S."/>
            <person name="Kuo A."/>
            <person name="Mondo S."/>
            <person name="Pangilinan J."/>
            <person name="Riley R."/>
            <person name="LaButti K."/>
            <person name="Andreopoulos B."/>
            <person name="Lipzen A."/>
            <person name="Chen C."/>
            <person name="Yan M."/>
            <person name="Daum C."/>
            <person name="Ng V."/>
            <person name="Clum A."/>
            <person name="Steindorff A."/>
            <person name="Ohm R.A."/>
            <person name="Martin F."/>
            <person name="Silar P."/>
            <person name="Natvig D.O."/>
            <person name="Lalanne C."/>
            <person name="Gautier V."/>
            <person name="Ament-Velasquez S.L."/>
            <person name="Kruys A."/>
            <person name="Hutchinson M.I."/>
            <person name="Powell A.J."/>
            <person name="Barry K."/>
            <person name="Miller A.N."/>
            <person name="Grigoriev I.V."/>
            <person name="Debuchy R."/>
            <person name="Gladieux P."/>
            <person name="Hiltunen Thoren M."/>
            <person name="Johannesson H."/>
        </authorList>
    </citation>
    <scope>NUCLEOTIDE SEQUENCE</scope>
    <source>
        <strain evidence="2">SMH4131-1</strain>
    </source>
</reference>
<evidence type="ECO:0000313" key="2">
    <source>
        <dbReference type="EMBL" id="KAK3332918.1"/>
    </source>
</evidence>
<dbReference type="InterPro" id="IPR036291">
    <property type="entry name" value="NAD(P)-bd_dom_sf"/>
</dbReference>
<dbReference type="SUPFAM" id="SSF50129">
    <property type="entry name" value="GroES-like"/>
    <property type="match status" value="1"/>
</dbReference>
<feature type="domain" description="Enoyl reductase (ER)" evidence="1">
    <location>
        <begin position="17"/>
        <end position="344"/>
    </location>
</feature>
<dbReference type="AlphaFoldDB" id="A0AAE0IX58"/>
<sequence>MATTIRKAVISSFSTDPSLSNIAVVSAPIAAPAKKEIQVRVLYAGFSGADVNMARGTYPMQRKAPLTPGYSLVGVVAALGADADASRFPVGSYVTAVTTYDAQAELINVSQRLLAPVPPELTGSDSFLRQVTALSLDWATAYGMVEHTARVKAGQKVFIHGLSGAVGQGLMSLCLLRGATVYGTASARNHASLEAAGATKVFDYRNKDWIAAVQATGGVGAVFDPLGFESWDESFSVLGEKGVVIGYGGNQAALSGDKKPRSPLPWIAKLVARSLVPFAGRTTSFYWIKPGSAGWQADMAALMGLLREGKITVPIKAVWNLDTEGLREAHRSWGSMPGMGSLLIRLSGESA</sequence>
<evidence type="ECO:0000259" key="1">
    <source>
        <dbReference type="SMART" id="SM00829"/>
    </source>
</evidence>
<reference evidence="2" key="2">
    <citation type="submission" date="2023-06" db="EMBL/GenBank/DDBJ databases">
        <authorList>
            <consortium name="Lawrence Berkeley National Laboratory"/>
            <person name="Haridas S."/>
            <person name="Hensen N."/>
            <person name="Bonometti L."/>
            <person name="Westerberg I."/>
            <person name="Brannstrom I.O."/>
            <person name="Guillou S."/>
            <person name="Cros-Aarteil S."/>
            <person name="Calhoun S."/>
            <person name="Kuo A."/>
            <person name="Mondo S."/>
            <person name="Pangilinan J."/>
            <person name="Riley R."/>
            <person name="Labutti K."/>
            <person name="Andreopoulos B."/>
            <person name="Lipzen A."/>
            <person name="Chen C."/>
            <person name="Yanf M."/>
            <person name="Daum C."/>
            <person name="Ng V."/>
            <person name="Clum A."/>
            <person name="Steindorff A."/>
            <person name="Ohm R."/>
            <person name="Martin F."/>
            <person name="Silar P."/>
            <person name="Natvig D."/>
            <person name="Lalanne C."/>
            <person name="Gautier V."/>
            <person name="Ament-Velasquez S.L."/>
            <person name="Kruys A."/>
            <person name="Hutchinson M.I."/>
            <person name="Powell A.J."/>
            <person name="Barry K."/>
            <person name="Miller A.N."/>
            <person name="Grigoriev I.V."/>
            <person name="Debuchy R."/>
            <person name="Gladieux P."/>
            <person name="Thoren M.H."/>
            <person name="Johannesson H."/>
        </authorList>
    </citation>
    <scope>NUCLEOTIDE SEQUENCE</scope>
    <source>
        <strain evidence="2">SMH4131-1</strain>
    </source>
</reference>
<dbReference type="SUPFAM" id="SSF51735">
    <property type="entry name" value="NAD(P)-binding Rossmann-fold domains"/>
    <property type="match status" value="1"/>
</dbReference>
<keyword evidence="3" id="KW-1185">Reference proteome</keyword>
<dbReference type="InterPro" id="IPR020843">
    <property type="entry name" value="ER"/>
</dbReference>
<dbReference type="GO" id="GO:0005739">
    <property type="term" value="C:mitochondrion"/>
    <property type="evidence" value="ECO:0007669"/>
    <property type="project" value="TreeGrafter"/>
</dbReference>
<protein>
    <recommendedName>
        <fullName evidence="1">Enoyl reductase (ER) domain-containing protein</fullName>
    </recommendedName>
</protein>
<proteinExistence type="predicted"/>
<dbReference type="Gene3D" id="3.40.50.720">
    <property type="entry name" value="NAD(P)-binding Rossmann-like Domain"/>
    <property type="match status" value="1"/>
</dbReference>
<accession>A0AAE0IX58</accession>
<comment type="caution">
    <text evidence="2">The sequence shown here is derived from an EMBL/GenBank/DDBJ whole genome shotgun (WGS) entry which is preliminary data.</text>
</comment>